<evidence type="ECO:0000313" key="3">
    <source>
        <dbReference type="EMBL" id="KAJ1118208.1"/>
    </source>
</evidence>
<feature type="compositionally biased region" description="Low complexity" evidence="1">
    <location>
        <begin position="367"/>
        <end position="403"/>
    </location>
</feature>
<feature type="region of interest" description="Disordered" evidence="1">
    <location>
        <begin position="191"/>
        <end position="506"/>
    </location>
</feature>
<evidence type="ECO:0000259" key="2">
    <source>
        <dbReference type="Pfam" id="PF13873"/>
    </source>
</evidence>
<dbReference type="InterPro" id="IPR028002">
    <property type="entry name" value="Myb_DNA-bind_5"/>
</dbReference>
<feature type="compositionally biased region" description="Low complexity" evidence="1">
    <location>
        <begin position="475"/>
        <end position="506"/>
    </location>
</feature>
<feature type="compositionally biased region" description="Basic residues" evidence="1">
    <location>
        <begin position="308"/>
        <end position="324"/>
    </location>
</feature>
<feature type="region of interest" description="Disordered" evidence="1">
    <location>
        <begin position="143"/>
        <end position="166"/>
    </location>
</feature>
<dbReference type="Pfam" id="PF13873">
    <property type="entry name" value="Myb_DNA-bind_5"/>
    <property type="match status" value="1"/>
</dbReference>
<feature type="compositionally biased region" description="Polar residues" evidence="1">
    <location>
        <begin position="457"/>
        <end position="468"/>
    </location>
</feature>
<evidence type="ECO:0000256" key="1">
    <source>
        <dbReference type="SAM" id="MobiDB-lite"/>
    </source>
</evidence>
<dbReference type="PANTHER" id="PTHR23098">
    <property type="entry name" value="AGAP001331-PA-RELATED"/>
    <property type="match status" value="1"/>
</dbReference>
<dbReference type="PANTHER" id="PTHR23098:SF23">
    <property type="entry name" value="MYB-RELATED TRANSCRIPTION FACTOR, PARTNER OF PROFILIN-LIKE ISOFORM X2-RELATED"/>
    <property type="match status" value="1"/>
</dbReference>
<sequence>MSAVTQLGAMACAPLEMAAAWPVRREKWKIGHSAGVVRRRGEDLHCKCCCDLCLEAIMAHVSGERAPAFTAEELEKLVDGVLPQYTLLYGPPDKHVSAYQKKGIWRAIVKEVRTLGVFDWQSTQCCKRWEDLRRWAKKTAETQLGLASQQGRGARRTITPPDVLHPDGGLSGVGWALEGITAATRGIIRRKSRGTDDGEAASHMGLEAESTEGEATSGTECERSTTTGTGVETTDSDTSSNGSSLAVADTSVATPNYRVSRTQASTSASKSASAVVPATHRSSKGASISPASVPPTPAKDKSIPPPAKMKKGPACRKGKVHKPPSKVSSTPAARAKVTPPSAKVRKGQKTPGKALQPSEASGEDLVASRTTASPATCTAASTASSPAASTATCPAASTTTVSSNSPSGQPSEAAGEGLEPPSTTGSNSTCTTASTAICTADSTAAGSSASTANSPAHSRTTTSSSPCGQLSKAAGEGLEPPTTTGRTPTSTGTTTSLQPLLPQDKV</sequence>
<feature type="domain" description="Myb/SANT-like DNA-binding" evidence="2">
    <location>
        <begin position="65"/>
        <end position="139"/>
    </location>
</feature>
<protein>
    <recommendedName>
        <fullName evidence="2">Myb/SANT-like DNA-binding domain-containing protein</fullName>
    </recommendedName>
</protein>
<feature type="compositionally biased region" description="Pro residues" evidence="1">
    <location>
        <begin position="292"/>
        <end position="307"/>
    </location>
</feature>
<feature type="compositionally biased region" description="Low complexity" evidence="1">
    <location>
        <begin position="264"/>
        <end position="279"/>
    </location>
</feature>
<keyword evidence="4" id="KW-1185">Reference proteome</keyword>
<organism evidence="3 4">
    <name type="scientific">Pleurodeles waltl</name>
    <name type="common">Iberian ribbed newt</name>
    <dbReference type="NCBI Taxonomy" id="8319"/>
    <lineage>
        <taxon>Eukaryota</taxon>
        <taxon>Metazoa</taxon>
        <taxon>Chordata</taxon>
        <taxon>Craniata</taxon>
        <taxon>Vertebrata</taxon>
        <taxon>Euteleostomi</taxon>
        <taxon>Amphibia</taxon>
        <taxon>Batrachia</taxon>
        <taxon>Caudata</taxon>
        <taxon>Salamandroidea</taxon>
        <taxon>Salamandridae</taxon>
        <taxon>Pleurodelinae</taxon>
        <taxon>Pleurodeles</taxon>
    </lineage>
</organism>
<dbReference type="Proteomes" id="UP001066276">
    <property type="component" value="Chromosome 8"/>
</dbReference>
<evidence type="ECO:0000313" key="4">
    <source>
        <dbReference type="Proteomes" id="UP001066276"/>
    </source>
</evidence>
<feature type="compositionally biased region" description="Low complexity" evidence="1">
    <location>
        <begin position="213"/>
        <end position="240"/>
    </location>
</feature>
<name>A0AAV7NQ59_PLEWA</name>
<dbReference type="AlphaFoldDB" id="A0AAV7NQ59"/>
<feature type="compositionally biased region" description="Polar residues" evidence="1">
    <location>
        <begin position="251"/>
        <end position="263"/>
    </location>
</feature>
<comment type="caution">
    <text evidence="3">The sequence shown here is derived from an EMBL/GenBank/DDBJ whole genome shotgun (WGS) entry which is preliminary data.</text>
</comment>
<gene>
    <name evidence="3" type="ORF">NDU88_006403</name>
</gene>
<proteinExistence type="predicted"/>
<feature type="compositionally biased region" description="Low complexity" evidence="1">
    <location>
        <begin position="422"/>
        <end position="456"/>
    </location>
</feature>
<accession>A0AAV7NQ59</accession>
<dbReference type="EMBL" id="JANPWB010000012">
    <property type="protein sequence ID" value="KAJ1118208.1"/>
    <property type="molecule type" value="Genomic_DNA"/>
</dbReference>
<reference evidence="3" key="1">
    <citation type="journal article" date="2022" name="bioRxiv">
        <title>Sequencing and chromosome-scale assembly of the giantPleurodeles waltlgenome.</title>
        <authorList>
            <person name="Brown T."/>
            <person name="Elewa A."/>
            <person name="Iarovenko S."/>
            <person name="Subramanian E."/>
            <person name="Araus A.J."/>
            <person name="Petzold A."/>
            <person name="Susuki M."/>
            <person name="Suzuki K.-i.T."/>
            <person name="Hayashi T."/>
            <person name="Toyoda A."/>
            <person name="Oliveira C."/>
            <person name="Osipova E."/>
            <person name="Leigh N.D."/>
            <person name="Simon A."/>
            <person name="Yun M.H."/>
        </authorList>
    </citation>
    <scope>NUCLEOTIDE SEQUENCE</scope>
    <source>
        <strain evidence="3">20211129_DDA</strain>
        <tissue evidence="3">Liver</tissue>
    </source>
</reference>
<dbReference type="GO" id="GO:0005634">
    <property type="term" value="C:nucleus"/>
    <property type="evidence" value="ECO:0007669"/>
    <property type="project" value="TreeGrafter"/>
</dbReference>